<sequence>MSNCTSMTQVHPELVIASILSNIFLKSINCTAKIDTTKNVYFMYKVIYKETCFKSDRFKKAPSIGEREKQLERANIFLITNLCGIIQT</sequence>
<evidence type="ECO:0000313" key="2">
    <source>
        <dbReference type="EMBL" id="KAL0110896.1"/>
    </source>
</evidence>
<name>A0AAW2F7F7_9HYME</name>
<evidence type="ECO:0000313" key="3">
    <source>
        <dbReference type="Proteomes" id="UP001430953"/>
    </source>
</evidence>
<organism evidence="1 3">
    <name type="scientific">Cardiocondyla obscurior</name>
    <dbReference type="NCBI Taxonomy" id="286306"/>
    <lineage>
        <taxon>Eukaryota</taxon>
        <taxon>Metazoa</taxon>
        <taxon>Ecdysozoa</taxon>
        <taxon>Arthropoda</taxon>
        <taxon>Hexapoda</taxon>
        <taxon>Insecta</taxon>
        <taxon>Pterygota</taxon>
        <taxon>Neoptera</taxon>
        <taxon>Endopterygota</taxon>
        <taxon>Hymenoptera</taxon>
        <taxon>Apocrita</taxon>
        <taxon>Aculeata</taxon>
        <taxon>Formicoidea</taxon>
        <taxon>Formicidae</taxon>
        <taxon>Myrmicinae</taxon>
        <taxon>Cardiocondyla</taxon>
    </lineage>
</organism>
<reference evidence="1 3" key="1">
    <citation type="submission" date="2023-03" db="EMBL/GenBank/DDBJ databases">
        <title>High recombination rates correlate with genetic variation in Cardiocondyla obscurior ants.</title>
        <authorList>
            <person name="Errbii M."/>
        </authorList>
    </citation>
    <scope>NUCLEOTIDE SEQUENCE [LARGE SCALE GENOMIC DNA]</scope>
    <source>
        <strain evidence="1">Alpha-2009</strain>
        <tissue evidence="1">Whole body</tissue>
    </source>
</reference>
<proteinExistence type="predicted"/>
<evidence type="ECO:0000313" key="1">
    <source>
        <dbReference type="EMBL" id="KAL0110696.1"/>
    </source>
</evidence>
<dbReference type="AlphaFoldDB" id="A0AAW2F7F7"/>
<accession>A0AAW2F7F7</accession>
<dbReference type="EMBL" id="JADYXP020000013">
    <property type="protein sequence ID" value="KAL0110896.1"/>
    <property type="molecule type" value="Genomic_DNA"/>
</dbReference>
<dbReference type="EMBL" id="JADYXP020000014">
    <property type="protein sequence ID" value="KAL0110696.1"/>
    <property type="molecule type" value="Genomic_DNA"/>
</dbReference>
<keyword evidence="3" id="KW-1185">Reference proteome</keyword>
<protein>
    <submittedName>
        <fullName evidence="1">Uncharacterized protein</fullName>
    </submittedName>
</protein>
<comment type="caution">
    <text evidence="1">The sequence shown here is derived from an EMBL/GenBank/DDBJ whole genome shotgun (WGS) entry which is preliminary data.</text>
</comment>
<gene>
    <name evidence="2" type="ORF">PUN28_012732</name>
    <name evidence="1" type="ORF">PUN28_013960</name>
</gene>
<dbReference type="Proteomes" id="UP001430953">
    <property type="component" value="Unassembled WGS sequence"/>
</dbReference>